<evidence type="ECO:0000313" key="2">
    <source>
        <dbReference type="Proteomes" id="UP000605990"/>
    </source>
</evidence>
<name>A0ABR7J256_9FLAO</name>
<protein>
    <submittedName>
        <fullName evidence="1">Uncharacterized protein</fullName>
    </submittedName>
</protein>
<evidence type="ECO:0000313" key="1">
    <source>
        <dbReference type="EMBL" id="MBC5836116.1"/>
    </source>
</evidence>
<accession>A0ABR7J256</accession>
<sequence>MKNLVFVLFFVFNLSFAHKDAIAQDSCGNTRIYMRSAFKYGEFNKTKVIVQIIDKVAKELNYIEDILIEYNHQIRRYYSENDEVFLEYRKFRNENYLKIKITDTNIDIEQFINIVEFAIKNRKKLKSLEFKIDDFDVETNQKVGSHIVTNPKIIDSINNQKLNEKYIGLLNSKIEIFHDEFFQCYWLKNKYYYLKNDMIETLYSIEDNLLFSNELTSLGLVIFHSNSQFFFINNNGEILKNHSLEEINNSKVFYFFERRDKFYVTSDREIGYYYLPDLDKLLKVVN</sequence>
<dbReference type="Proteomes" id="UP000605990">
    <property type="component" value="Unassembled WGS sequence"/>
</dbReference>
<reference evidence="1 2" key="1">
    <citation type="submission" date="2020-08" db="EMBL/GenBank/DDBJ databases">
        <title>Description of novel Flavobacterium F-408 isolate.</title>
        <authorList>
            <person name="Saticioglu I.B."/>
            <person name="Duman M."/>
            <person name="Altun S."/>
        </authorList>
    </citation>
    <scope>NUCLEOTIDE SEQUENCE [LARGE SCALE GENOMIC DNA]</scope>
    <source>
        <strain evidence="1 2">F-408</strain>
    </source>
</reference>
<organism evidence="1 2">
    <name type="scientific">Flavobacterium bernardetii</name>
    <dbReference type="NCBI Taxonomy" id="2813823"/>
    <lineage>
        <taxon>Bacteria</taxon>
        <taxon>Pseudomonadati</taxon>
        <taxon>Bacteroidota</taxon>
        <taxon>Flavobacteriia</taxon>
        <taxon>Flavobacteriales</taxon>
        <taxon>Flavobacteriaceae</taxon>
        <taxon>Flavobacterium</taxon>
    </lineage>
</organism>
<gene>
    <name evidence="1" type="ORF">H8R27_14590</name>
</gene>
<keyword evidence="2" id="KW-1185">Reference proteome</keyword>
<dbReference type="RefSeq" id="WP_166131248.1">
    <property type="nucleotide sequence ID" value="NZ_JAANOQ010000010.1"/>
</dbReference>
<dbReference type="EMBL" id="JACRUN010000011">
    <property type="protein sequence ID" value="MBC5836116.1"/>
    <property type="molecule type" value="Genomic_DNA"/>
</dbReference>
<comment type="caution">
    <text evidence="1">The sequence shown here is derived from an EMBL/GenBank/DDBJ whole genome shotgun (WGS) entry which is preliminary data.</text>
</comment>
<proteinExistence type="predicted"/>